<evidence type="ECO:0000313" key="3">
    <source>
        <dbReference type="Proteomes" id="UP000815677"/>
    </source>
</evidence>
<keyword evidence="3" id="KW-1185">Reference proteome</keyword>
<accession>A0ABQ0L6T2</accession>
<gene>
    <name evidence="2" type="ORF">MCHLO_04312</name>
</gene>
<feature type="compositionally biased region" description="Low complexity" evidence="1">
    <location>
        <begin position="37"/>
        <end position="51"/>
    </location>
</feature>
<feature type="region of interest" description="Disordered" evidence="1">
    <location>
        <begin position="97"/>
        <end position="136"/>
    </location>
</feature>
<dbReference type="Proteomes" id="UP000815677">
    <property type="component" value="Unassembled WGS sequence"/>
</dbReference>
<evidence type="ECO:0000313" key="2">
    <source>
        <dbReference type="EMBL" id="GAT46813.1"/>
    </source>
</evidence>
<proteinExistence type="predicted"/>
<organism evidence="2 3">
    <name type="scientific">Mycena chlorophos</name>
    <name type="common">Agaric fungus</name>
    <name type="synonym">Agaricus chlorophos</name>
    <dbReference type="NCBI Taxonomy" id="658473"/>
    <lineage>
        <taxon>Eukaryota</taxon>
        <taxon>Fungi</taxon>
        <taxon>Dikarya</taxon>
        <taxon>Basidiomycota</taxon>
        <taxon>Agaricomycotina</taxon>
        <taxon>Agaricomycetes</taxon>
        <taxon>Agaricomycetidae</taxon>
        <taxon>Agaricales</taxon>
        <taxon>Marasmiineae</taxon>
        <taxon>Mycenaceae</taxon>
        <taxon>Mycena</taxon>
    </lineage>
</organism>
<feature type="compositionally biased region" description="Acidic residues" evidence="1">
    <location>
        <begin position="1"/>
        <end position="11"/>
    </location>
</feature>
<evidence type="ECO:0000256" key="1">
    <source>
        <dbReference type="SAM" id="MobiDB-lite"/>
    </source>
</evidence>
<name>A0ABQ0L6T2_MYCCL</name>
<feature type="region of interest" description="Disordered" evidence="1">
    <location>
        <begin position="1"/>
        <end position="68"/>
    </location>
</feature>
<protein>
    <submittedName>
        <fullName evidence="2">Uncharacterized protein</fullName>
    </submittedName>
</protein>
<sequence>MRMESDDDFEEAYNFLDDGPVSEYAGTSPARTPPDSRPNSRPPSRGASGHPSRPPSQGPGRRAPESEMPWVTLERHLLLERKLDGIGEKLDDFIKGFASRESTSGSQPAPSPRGPAHSGDPPHHRTQDPSWPAPSRQRMLLESQAARAAQKLCGAVSASFRSFSQFARLRHLLHKLLPPDKRLVATVSAADRVAYETRRSADSTAEATSPEDFRIDISSPPTSPWNASATRVITQYFYYSYGIPPTAILDNRIRTAFNEHLRFLRRQFKDLQKGTDRIAAKKKRVRVTTRLR</sequence>
<dbReference type="EMBL" id="DF842837">
    <property type="protein sequence ID" value="GAT46813.1"/>
    <property type="molecule type" value="Genomic_DNA"/>
</dbReference>
<reference evidence="2" key="1">
    <citation type="submission" date="2014-09" db="EMBL/GenBank/DDBJ databases">
        <title>Genome sequence of the luminous mushroom Mycena chlorophos for searching fungal bioluminescence genes.</title>
        <authorList>
            <person name="Tanaka Y."/>
            <person name="Kasuga D."/>
            <person name="Oba Y."/>
            <person name="Hase S."/>
            <person name="Sato K."/>
            <person name="Oba Y."/>
            <person name="Sakakibara Y."/>
        </authorList>
    </citation>
    <scope>NUCLEOTIDE SEQUENCE</scope>
</reference>